<evidence type="ECO:0000256" key="1">
    <source>
        <dbReference type="ARBA" id="ARBA00010582"/>
    </source>
</evidence>
<dbReference type="PANTHER" id="PTHR23201">
    <property type="entry name" value="EXTENSIN, PROLINE-RICH PROTEIN"/>
    <property type="match status" value="1"/>
</dbReference>
<evidence type="ECO:0000313" key="4">
    <source>
        <dbReference type="EMBL" id="KAG8495195.1"/>
    </source>
</evidence>
<feature type="region of interest" description="Disordered" evidence="3">
    <location>
        <begin position="91"/>
        <end position="110"/>
    </location>
</feature>
<feature type="region of interest" description="Disordered" evidence="3">
    <location>
        <begin position="116"/>
        <end position="182"/>
    </location>
</feature>
<evidence type="ECO:0008006" key="6">
    <source>
        <dbReference type="Google" id="ProtNLM"/>
    </source>
</evidence>
<feature type="compositionally biased region" description="Pro residues" evidence="3">
    <location>
        <begin position="170"/>
        <end position="182"/>
    </location>
</feature>
<proteinExistence type="inferred from homology"/>
<dbReference type="GO" id="GO:0009740">
    <property type="term" value="P:gibberellic acid mediated signaling pathway"/>
    <property type="evidence" value="ECO:0007669"/>
    <property type="project" value="UniProtKB-KW"/>
</dbReference>
<dbReference type="InterPro" id="IPR003854">
    <property type="entry name" value="GASA"/>
</dbReference>
<gene>
    <name evidence="4" type="ORF">CXB51_012866</name>
</gene>
<dbReference type="Proteomes" id="UP000701853">
    <property type="component" value="Chromosome 5"/>
</dbReference>
<dbReference type="PRINTS" id="PR01217">
    <property type="entry name" value="PRICHEXTENSN"/>
</dbReference>
<accession>A0A8J5Z5X5</accession>
<keyword evidence="2" id="KW-0939">Gibberellin signaling pathway</keyword>
<feature type="compositionally biased region" description="Pro residues" evidence="3">
    <location>
        <begin position="116"/>
        <end position="156"/>
    </location>
</feature>
<organism evidence="4 5">
    <name type="scientific">Gossypium anomalum</name>
    <dbReference type="NCBI Taxonomy" id="47600"/>
    <lineage>
        <taxon>Eukaryota</taxon>
        <taxon>Viridiplantae</taxon>
        <taxon>Streptophyta</taxon>
        <taxon>Embryophyta</taxon>
        <taxon>Tracheophyta</taxon>
        <taxon>Spermatophyta</taxon>
        <taxon>Magnoliopsida</taxon>
        <taxon>eudicotyledons</taxon>
        <taxon>Gunneridae</taxon>
        <taxon>Pentapetalae</taxon>
        <taxon>rosids</taxon>
        <taxon>malvids</taxon>
        <taxon>Malvales</taxon>
        <taxon>Malvaceae</taxon>
        <taxon>Malvoideae</taxon>
        <taxon>Gossypium</taxon>
    </lineage>
</organism>
<comment type="similarity">
    <text evidence="1">Belongs to the GASA family.</text>
</comment>
<dbReference type="EMBL" id="JAHUZN010000005">
    <property type="protein sequence ID" value="KAG8495195.1"/>
    <property type="molecule type" value="Genomic_DNA"/>
</dbReference>
<protein>
    <recommendedName>
        <fullName evidence="6">Gibberellin regulated protein</fullName>
    </recommendedName>
</protein>
<reference evidence="4 5" key="1">
    <citation type="journal article" date="2021" name="bioRxiv">
        <title>The Gossypium anomalum genome as a resource for cotton improvement and evolutionary analysis of hybrid incompatibility.</title>
        <authorList>
            <person name="Grover C.E."/>
            <person name="Yuan D."/>
            <person name="Arick M.A."/>
            <person name="Miller E.R."/>
            <person name="Hu G."/>
            <person name="Peterson D.G."/>
            <person name="Wendel J.F."/>
            <person name="Udall J.A."/>
        </authorList>
    </citation>
    <scope>NUCLEOTIDE SEQUENCE [LARGE SCALE GENOMIC DNA]</scope>
    <source>
        <strain evidence="4">JFW-Udall</strain>
        <tissue evidence="4">Leaf</tissue>
    </source>
</reference>
<dbReference type="OrthoDB" id="1002614at2759"/>
<feature type="compositionally biased region" description="Low complexity" evidence="3">
    <location>
        <begin position="157"/>
        <end position="169"/>
    </location>
</feature>
<keyword evidence="5" id="KW-1185">Reference proteome</keyword>
<dbReference type="PANTHER" id="PTHR23201:SF53">
    <property type="entry name" value="GIBBERELLIN-REGULATED PROTEIN 14"/>
    <property type="match status" value="1"/>
</dbReference>
<evidence type="ECO:0000256" key="2">
    <source>
        <dbReference type="ARBA" id="ARBA00022941"/>
    </source>
</evidence>
<name>A0A8J5Z5X5_9ROSI</name>
<evidence type="ECO:0000313" key="5">
    <source>
        <dbReference type="Proteomes" id="UP000701853"/>
    </source>
</evidence>
<dbReference type="Pfam" id="PF02704">
    <property type="entry name" value="GASA"/>
    <property type="match status" value="1"/>
</dbReference>
<dbReference type="AlphaFoldDB" id="A0A8J5Z5X5"/>
<evidence type="ECO:0000256" key="3">
    <source>
        <dbReference type="SAM" id="MobiDB-lite"/>
    </source>
</evidence>
<comment type="caution">
    <text evidence="4">The sequence shown here is derived from an EMBL/GenBank/DDBJ whole genome shotgun (WGS) entry which is preliminary data.</text>
</comment>
<sequence>MSKGMSHFVLDHFDAELCNHWCKKQLFNPCFCSCQLNPSFHFLACCYLHVRLFCYAICFVIKKAKVPIPALAPTPTAVPVRSSTYAPPYKAPVPAPPPKGPTPPYNPPSSFAPPPKGPTPLYKPPSSPAPPPNEATPPYKPPAPAPSKAPTPPNKPPKTAAPLYKAPRTPTTPPWNPPSPPSPPVKTIKDCIPYCRRSCIFSSRTDLCVRRCMPCCNRCKCVPPGTYINRRCGKCP</sequence>